<dbReference type="PROSITE" id="PS51257">
    <property type="entry name" value="PROKAR_LIPOPROTEIN"/>
    <property type="match status" value="1"/>
</dbReference>
<evidence type="ECO:0000256" key="1">
    <source>
        <dbReference type="ARBA" id="ARBA00022729"/>
    </source>
</evidence>
<proteinExistence type="predicted"/>
<reference evidence="4" key="2">
    <citation type="submission" date="2020-08" db="EMBL/GenBank/DDBJ databases">
        <title>The Agave Microbiome: Exploring the role of microbial communities in plant adaptations to desert environments.</title>
        <authorList>
            <person name="Partida-Martinez L.P."/>
        </authorList>
    </citation>
    <scope>NUCLEOTIDE SEQUENCE [LARGE SCALE GENOMIC DNA]</scope>
    <source>
        <strain evidence="4">AT2.8</strain>
    </source>
</reference>
<dbReference type="CDD" id="cd13580">
    <property type="entry name" value="PBP2_AlgQ_like_1"/>
    <property type="match status" value="1"/>
</dbReference>
<dbReference type="Gene3D" id="3.40.190.10">
    <property type="entry name" value="Periplasmic binding protein-like II"/>
    <property type="match status" value="2"/>
</dbReference>
<dbReference type="PANTHER" id="PTHR43649:SF33">
    <property type="entry name" value="POLYGALACTURONAN_RHAMNOGALACTURONAN-BINDING PROTEIN YTCQ"/>
    <property type="match status" value="1"/>
</dbReference>
<dbReference type="InterPro" id="IPR050490">
    <property type="entry name" value="Bact_solute-bd_prot1"/>
</dbReference>
<sequence length="509" mass="56992">MKKRMKKRLIGKKVAVPALSAMLLFSLAACSDSEKSSGDSKDGKSSTPEIRIMTTAYTPDPPADDSPALKELEKFTNTNITMNWVLNSSYTDKLNITLASGDLPEIMMIPSKIPSFVSAVRDGAFWELGPYLKDYPNLSKANEITLQNSAIDGKIYGIYRSRPLGRLGVTIRADWLKNLGLETPKTIDEFYNVLKGFTENDPDGNGKDDTYGMVVSKYTGPFDIMQIWFGAPNKWGEKGGKLEPDFMTDEYMDALKFFKKLYDEKLINEDFAVMDPQKWGDPLMNSQAGVIVDVLDRGRRADEDFKKSNPELTEPIDIFGAVEGPEGLRSLPTSGYSGLLAIPKSSVKTEKELKQVLAFIDKLNEEEAQKLAYNGVEGRHYEMKDGKLNLLTNNDQALINEFTDINQFVPGIPESRFIQPELTAVREKEAQILLDNEKIVVPNPAESLLSEVYAQKGQQLDNIINDARIKFIVGQIDEAGFKDAINLWRSTGGDDYIKEINDLYKKIKK</sequence>
<comment type="caution">
    <text evidence="3">The sequence shown here is derived from an EMBL/GenBank/DDBJ whole genome shotgun (WGS) entry which is preliminary data.</text>
</comment>
<evidence type="ECO:0000313" key="4">
    <source>
        <dbReference type="Proteomes" id="UP000548423"/>
    </source>
</evidence>
<reference evidence="4" key="1">
    <citation type="submission" date="2020-07" db="EMBL/GenBank/DDBJ databases">
        <authorList>
            <person name="Partida-Martinez L."/>
            <person name="Huntemann M."/>
            <person name="Clum A."/>
            <person name="Wang J."/>
            <person name="Palaniappan K."/>
            <person name="Ritter S."/>
            <person name="Chen I.-M."/>
            <person name="Stamatis D."/>
            <person name="Reddy T."/>
            <person name="O'Malley R."/>
            <person name="Daum C."/>
            <person name="Shapiro N."/>
            <person name="Ivanova N."/>
            <person name="Kyrpides N."/>
            <person name="Woyke T."/>
        </authorList>
    </citation>
    <scope>NUCLEOTIDE SEQUENCE [LARGE SCALE GENOMIC DNA]</scope>
    <source>
        <strain evidence="4">AT2.8</strain>
    </source>
</reference>
<protein>
    <submittedName>
        <fullName evidence="3">Aldouronate transport system substrate-binding protein</fullName>
    </submittedName>
</protein>
<dbReference type="SUPFAM" id="SSF53850">
    <property type="entry name" value="Periplasmic binding protein-like II"/>
    <property type="match status" value="1"/>
</dbReference>
<gene>
    <name evidence="3" type="ORF">F4694_004824</name>
</gene>
<feature type="chain" id="PRO_5038733764" evidence="2">
    <location>
        <begin position="29"/>
        <end position="509"/>
    </location>
</feature>
<feature type="signal peptide" evidence="2">
    <location>
        <begin position="1"/>
        <end position="28"/>
    </location>
</feature>
<accession>A0A852TGQ3</accession>
<organism evidence="3 4">
    <name type="scientific">Neobacillus niacini</name>
    <dbReference type="NCBI Taxonomy" id="86668"/>
    <lineage>
        <taxon>Bacteria</taxon>
        <taxon>Bacillati</taxon>
        <taxon>Bacillota</taxon>
        <taxon>Bacilli</taxon>
        <taxon>Bacillales</taxon>
        <taxon>Bacillaceae</taxon>
        <taxon>Neobacillus</taxon>
    </lineage>
</organism>
<dbReference type="AlphaFoldDB" id="A0A852TGQ3"/>
<dbReference type="EMBL" id="JACCBX010000011">
    <property type="protein sequence ID" value="NYE07983.1"/>
    <property type="molecule type" value="Genomic_DNA"/>
</dbReference>
<evidence type="ECO:0000313" key="3">
    <source>
        <dbReference type="EMBL" id="NYE07983.1"/>
    </source>
</evidence>
<keyword evidence="1 2" id="KW-0732">Signal</keyword>
<name>A0A852TGQ3_9BACI</name>
<dbReference type="PANTHER" id="PTHR43649">
    <property type="entry name" value="ARABINOSE-BINDING PROTEIN-RELATED"/>
    <property type="match status" value="1"/>
</dbReference>
<evidence type="ECO:0000256" key="2">
    <source>
        <dbReference type="SAM" id="SignalP"/>
    </source>
</evidence>
<dbReference type="Proteomes" id="UP000548423">
    <property type="component" value="Unassembled WGS sequence"/>
</dbReference>